<keyword evidence="3" id="KW-1185">Reference proteome</keyword>
<evidence type="ECO:0000313" key="3">
    <source>
        <dbReference type="Proteomes" id="UP000481037"/>
    </source>
</evidence>
<dbReference type="Proteomes" id="UP000481037">
    <property type="component" value="Unassembled WGS sequence"/>
</dbReference>
<dbReference type="RefSeq" id="WP_154368177.1">
    <property type="nucleotide sequence ID" value="NZ_WKJM01000009.1"/>
</dbReference>
<accession>A0A6L5QG86</accession>
<protein>
    <submittedName>
        <fullName evidence="2">Uncharacterized protein</fullName>
    </submittedName>
</protein>
<gene>
    <name evidence="2" type="ORF">GJ697_13195</name>
</gene>
<dbReference type="InterPro" id="IPR036770">
    <property type="entry name" value="Ankyrin_rpt-contain_sf"/>
</dbReference>
<evidence type="ECO:0000313" key="2">
    <source>
        <dbReference type="EMBL" id="MRX08794.1"/>
    </source>
</evidence>
<comment type="caution">
    <text evidence="2">The sequence shown here is derived from an EMBL/GenBank/DDBJ whole genome shotgun (WGS) entry which is preliminary data.</text>
</comment>
<dbReference type="SUPFAM" id="SSF48403">
    <property type="entry name" value="Ankyrin repeat"/>
    <property type="match status" value="1"/>
</dbReference>
<dbReference type="EMBL" id="WKJM01000009">
    <property type="protein sequence ID" value="MRX08794.1"/>
    <property type="molecule type" value="Genomic_DNA"/>
</dbReference>
<sequence length="97" mass="10411">MMLLAFSRSSFSAILCLLLAVSGCATENSMSEVLILISKSGADFYGKTYTSRTDLATALVSKQVSTVHLVLDHGVPYNQVEMTFGAVQDAVLCLMLD</sequence>
<feature type="signal peptide" evidence="1">
    <location>
        <begin position="1"/>
        <end position="25"/>
    </location>
</feature>
<organism evidence="2 3">
    <name type="scientific">Duganella alba</name>
    <dbReference type="NCBI Taxonomy" id="2666081"/>
    <lineage>
        <taxon>Bacteria</taxon>
        <taxon>Pseudomonadati</taxon>
        <taxon>Pseudomonadota</taxon>
        <taxon>Betaproteobacteria</taxon>
        <taxon>Burkholderiales</taxon>
        <taxon>Oxalobacteraceae</taxon>
        <taxon>Telluria group</taxon>
        <taxon>Duganella</taxon>
    </lineage>
</organism>
<evidence type="ECO:0000256" key="1">
    <source>
        <dbReference type="SAM" id="SignalP"/>
    </source>
</evidence>
<reference evidence="2 3" key="1">
    <citation type="submission" date="2019-11" db="EMBL/GenBank/DDBJ databases">
        <title>Novel species isolated from a subtropical stream in China.</title>
        <authorList>
            <person name="Lu H."/>
        </authorList>
    </citation>
    <scope>NUCLEOTIDE SEQUENCE [LARGE SCALE GENOMIC DNA]</scope>
    <source>
        <strain evidence="2 3">FT25W</strain>
    </source>
</reference>
<dbReference type="AlphaFoldDB" id="A0A6L5QG86"/>
<feature type="chain" id="PRO_5026846959" evidence="1">
    <location>
        <begin position="26"/>
        <end position="97"/>
    </location>
</feature>
<keyword evidence="1" id="KW-0732">Signal</keyword>
<proteinExistence type="predicted"/>
<name>A0A6L5QG86_9BURK</name>